<dbReference type="InterPro" id="IPR029058">
    <property type="entry name" value="AB_hydrolase_fold"/>
</dbReference>
<dbReference type="EMBL" id="JAEHOE010000001">
    <property type="protein sequence ID" value="KAG2501920.1"/>
    <property type="molecule type" value="Genomic_DNA"/>
</dbReference>
<proteinExistence type="predicted"/>
<feature type="transmembrane region" description="Helical" evidence="1">
    <location>
        <begin position="271"/>
        <end position="293"/>
    </location>
</feature>
<keyword evidence="1" id="KW-0472">Membrane</keyword>
<dbReference type="PANTHER" id="PTHR37471">
    <property type="entry name" value="UNNAMED PRODUCT"/>
    <property type="match status" value="1"/>
</dbReference>
<reference evidence="3" key="1">
    <citation type="journal article" date="2020" name="bioRxiv">
        <title>Comparative genomics of Chlamydomonas.</title>
        <authorList>
            <person name="Craig R.J."/>
            <person name="Hasan A.R."/>
            <person name="Ness R.W."/>
            <person name="Keightley P.D."/>
        </authorList>
    </citation>
    <scope>NUCLEOTIDE SEQUENCE</scope>
    <source>
        <strain evidence="3">CCAP 11/70</strain>
    </source>
</reference>
<dbReference type="Proteomes" id="UP000612055">
    <property type="component" value="Unassembled WGS sequence"/>
</dbReference>
<feature type="domain" description="AB hydrolase-1" evidence="2">
    <location>
        <begin position="324"/>
        <end position="423"/>
    </location>
</feature>
<organism evidence="3 4">
    <name type="scientific">Edaphochlamys debaryana</name>
    <dbReference type="NCBI Taxonomy" id="47281"/>
    <lineage>
        <taxon>Eukaryota</taxon>
        <taxon>Viridiplantae</taxon>
        <taxon>Chlorophyta</taxon>
        <taxon>core chlorophytes</taxon>
        <taxon>Chlorophyceae</taxon>
        <taxon>CS clade</taxon>
        <taxon>Chlamydomonadales</taxon>
        <taxon>Chlamydomonadales incertae sedis</taxon>
        <taxon>Edaphochlamys</taxon>
    </lineage>
</organism>
<dbReference type="AlphaFoldDB" id="A0A835YNY0"/>
<comment type="caution">
    <text evidence="3">The sequence shown here is derived from an EMBL/GenBank/DDBJ whole genome shotgun (WGS) entry which is preliminary data.</text>
</comment>
<feature type="transmembrane region" description="Helical" evidence="1">
    <location>
        <begin position="72"/>
        <end position="93"/>
    </location>
</feature>
<dbReference type="Gene3D" id="3.40.50.1820">
    <property type="entry name" value="alpha/beta hydrolase"/>
    <property type="match status" value="1"/>
</dbReference>
<evidence type="ECO:0000256" key="1">
    <source>
        <dbReference type="SAM" id="Phobius"/>
    </source>
</evidence>
<keyword evidence="1" id="KW-1133">Transmembrane helix</keyword>
<name>A0A835YNY0_9CHLO</name>
<dbReference type="OrthoDB" id="2017000at2759"/>
<dbReference type="InterPro" id="IPR000073">
    <property type="entry name" value="AB_hydrolase_1"/>
</dbReference>
<dbReference type="SUPFAM" id="SSF53474">
    <property type="entry name" value="alpha/beta-Hydrolases"/>
    <property type="match status" value="1"/>
</dbReference>
<evidence type="ECO:0000313" key="3">
    <source>
        <dbReference type="EMBL" id="KAG2501920.1"/>
    </source>
</evidence>
<gene>
    <name evidence="3" type="ORF">HYH03_000418</name>
</gene>
<feature type="transmembrane region" description="Helical" evidence="1">
    <location>
        <begin position="46"/>
        <end position="66"/>
    </location>
</feature>
<evidence type="ECO:0000313" key="4">
    <source>
        <dbReference type="Proteomes" id="UP000612055"/>
    </source>
</evidence>
<sequence length="522" mass="58672">MGLLWLLSATVGDLLKSTLGGGTTKGGRKQGGASGKAVNEELLSKLQARCLLGACAFAAVGTLLALPTLLAFGLLLLPAWGVAEVVFLFWYLWAYHRLNRQPRPHRPPPDYNPRTVFDRFILQQASISKYIDIKDMVSRWHWGVSVEKLTRGNVADLICYGFWYRSQQEMADEGMGDLPDQLVRELEEAWGVTFPDGPYKPYKMMSHLWEPVRAFYRPLWFYAGVEVLIALKHCMLLAAGFRAHRYEGLVYYTYGLPESSLSTPIMTRRQAAASAPLLFMHGVGLGILPYFNFLLRLSSIGRPVVAVEVRHLSMRACSVVPDEDDIAHWIKGALDRHGVRQVHCVAHSYGTFMASRLVQMYRSTVGSLSLVDPVCFVMFSGKLIYNFVYRTPAQGSAFMTWFIARDLAHSVSVSRRFYWSLLNLWPDQLPDHTMVALSAQDELVPVPEVLTMLKAHPSTRLLLHPRHRHADFIMDLPWQAKMVQEVAELIATASGVPHVQHHIRSDSASSYEVMAGLSNDGK</sequence>
<dbReference type="PANTHER" id="PTHR37471:SF1">
    <property type="entry name" value="AB HYDROLASE-1 DOMAIN-CONTAINING PROTEIN"/>
    <property type="match status" value="1"/>
</dbReference>
<keyword evidence="4" id="KW-1185">Reference proteome</keyword>
<evidence type="ECO:0000259" key="2">
    <source>
        <dbReference type="Pfam" id="PF00561"/>
    </source>
</evidence>
<protein>
    <recommendedName>
        <fullName evidence="2">AB hydrolase-1 domain-containing protein</fullName>
    </recommendedName>
</protein>
<accession>A0A835YNY0</accession>
<keyword evidence="1" id="KW-0812">Transmembrane</keyword>
<dbReference type="Pfam" id="PF00561">
    <property type="entry name" value="Abhydrolase_1"/>
    <property type="match status" value="1"/>
</dbReference>